<dbReference type="SUPFAM" id="SSF47336">
    <property type="entry name" value="ACP-like"/>
    <property type="match status" value="2"/>
</dbReference>
<dbReference type="Pfam" id="PF00698">
    <property type="entry name" value="Acyl_transf_1"/>
    <property type="match status" value="1"/>
</dbReference>
<dbReference type="InterPro" id="IPR042104">
    <property type="entry name" value="PKS_dehydratase_sf"/>
</dbReference>
<evidence type="ECO:0000259" key="9">
    <source>
        <dbReference type="PROSITE" id="PS50075"/>
    </source>
</evidence>
<feature type="region of interest" description="N-terminal hotdog fold" evidence="7">
    <location>
        <begin position="917"/>
        <end position="1052"/>
    </location>
</feature>
<dbReference type="PROSITE" id="PS00012">
    <property type="entry name" value="PHOSPHOPANTETHEINE"/>
    <property type="match status" value="2"/>
</dbReference>
<feature type="active site" description="Proton donor; for dehydratase activity" evidence="7">
    <location>
        <position position="1137"/>
    </location>
</feature>
<dbReference type="InterPro" id="IPR050444">
    <property type="entry name" value="Polyketide_Synthase"/>
</dbReference>
<feature type="domain" description="PKS/mFAS DH" evidence="11">
    <location>
        <begin position="917"/>
        <end position="1230"/>
    </location>
</feature>
<reference evidence="12 13" key="1">
    <citation type="submission" date="2018-02" db="EMBL/GenBank/DDBJ databases">
        <title>The genomes of Aspergillus section Nigri reveals drivers in fungal speciation.</title>
        <authorList>
            <consortium name="DOE Joint Genome Institute"/>
            <person name="Vesth T.C."/>
            <person name="Nybo J."/>
            <person name="Theobald S."/>
            <person name="Brandl J."/>
            <person name="Frisvad J.C."/>
            <person name="Nielsen K.F."/>
            <person name="Lyhne E.K."/>
            <person name="Kogle M.E."/>
            <person name="Kuo A."/>
            <person name="Riley R."/>
            <person name="Clum A."/>
            <person name="Nolan M."/>
            <person name="Lipzen A."/>
            <person name="Salamov A."/>
            <person name="Henrissat B."/>
            <person name="Wiebenga A."/>
            <person name="De vries R.P."/>
            <person name="Grigoriev I.V."/>
            <person name="Mortensen U.H."/>
            <person name="Andersen M.R."/>
            <person name="Baker S.E."/>
        </authorList>
    </citation>
    <scope>NUCLEOTIDE SEQUENCE [LARGE SCALE GENOMIC DNA]</scope>
    <source>
        <strain evidence="12 13">CBS 101889</strain>
    </source>
</reference>
<keyword evidence="5" id="KW-0511">Multifunctional enzyme</keyword>
<protein>
    <submittedName>
        <fullName evidence="12">Ketoacyl-synt-domain-containing protein</fullName>
    </submittedName>
</protein>
<dbReference type="GeneID" id="37202966"/>
<dbReference type="InterPro" id="IPR036736">
    <property type="entry name" value="ACP-like_sf"/>
</dbReference>
<sequence>MAPPTSPSKNDIAVIGYSLKVAGADDPEEFWNLLCSAQSQHREVPLDRIPFESHWRKLDPNRRWYGNFLNDSDAFDHKFFKKSPREVASQDPQQRLMMEVAYQAVQQSGYFSLADVDQHVGCYLGVCNSDYETNVACHEPNAFTTTGNLRSFIAGKISHYFGWTGPSMTLDSGCSTAAVSVHMACQAILAGECSAALAGGVNVMTNGLWFQNLAGASFLSRTGACKPFDARADGYCRGEAAAVVFLKKMSDAISDGDVILGCISGTAVYQNLNCTPIFVPNSPSLSSLFAHVTQKAGLDPQQISLVEAHGTGTAVGDPAEYSSILEVFGGLKNRQTPMSIGSVKGLIGHTESASGAVALIKVLLMIQEQVIPPQASFQTLSPHLKASSSDMLEIATSMKNWDVNHRAALINNYGASGSNASLIVTQPRQHDGAGSTAIHAEGLKHPFWLAALDDRSLLEFVTRLRGLVRSKAVSARNVTLANLSFNASRQSNRNLPTNLIFSANSISDLDDKLMAYINKINNSVARTPKHTPTRPVILCFGGQISRFIGLDRDVFDGVRVLRDHLDHCNSILQAMGYHGLYPEIFQTIPVEDPVKLQTMLFAIQYSVARTWIDCGVEVAAVVGHSFGELTALCVSGALKVEDALRIIATRAQLLQDLWGQERGAMMAIEGDLDHVEQLLAEAHKLTPSENTATIACYNGPQSFTVAGSTKAIDAVSEAISSSPDSSSMRTRRLDVTHAFHSTLVELTLMDGLKRLGQTVTFSPASIPMERATETAGETLSSCFFAQHLRNPVYFNHAVQRLAKKYPSAIFLEAGSNSTITGMARRALGAPAQSHFQAVKITNGTQSLDNITDMTTALWKEGLNFTFWPHHRSQTYEYGPILMPVYQFERSKHWLDVKVPKEVVSTPTTEPIGEDPVPECLYTFVGYQDPKQRVARFRINTTTQVFKDHLKGHTIAQTAPICPMTLEIDMAIEALRSLQPGLRESKYIPRIQYIQSKSPLCEDPSRAVWLDLEENEKSTGGRTWDFCLASSGSAGSATTVHVFGKITFSLTEEPEFHAEFSRYGRLVGSHDRCMRILNSSDADDIIQGRNIYRAFAEVVDYGIEYQGLQKLVGKGNESAGRVLRKHAGKSWLDMHLSDCFAQVGGIWVNCMTDLPSSDMYIANGLEHWVRSPKMESRYGQVETWDVVAHHEYIEEEKAYMTDVFVFDSATGALAEIMLGIKYTRVSKQAMSRMLTRLTPNLKMQPAMPPKVALPDVSAQGTVSAASMGPANMVGSLKEANLVSRSQKLKDSSSGNDVSRGVRAVLAELSGLDALDIADSTQLCDIGIDSLMGMEMGQDLEQKFQCSIPMYDLVDLTTVGSLIDYIRGTTTPASSDDDQSSSAESASDVYSDSATTVSGDLNVSITSGFMPFLAEFLGVAEHDIRNDVPLGELGVDSLLSMELSADLECKFGLHFPHGQVLQELTVSDVEKKITKSLPTSPGFSTPSELASPATVPETAKSYFTDRNLQIPSEAVMQAFSEIKFLTDEYISDFGGAAYLETINPAQVQMCVALIVEAFEQLGCCLRTARQGQVLPRIEHLPKHHRLVEYIYQVLQDDGRLVKLDGNIVVRTQRPVPHDLSETILEKLIRQHPGLEKAHKLVYFTGRHLADVLTGQADGLRLIFGSEEGRQLVSSLYGDFLFNRLHYKMMEDFLRRLIERLPAREGPLKILEMGAGTGGTTKQLVPALASLNIAVEYTFTDISPLFLANARKEFKEYSFMKFRVHDIEKAPADDLLGSQHIIIASNAVHATRNLTESTKHIRKALRPDGFLMMLEMTQPLVWIDMIFGLLEGWWLFDDGRCHAVADPSRWEAALHAAGYGQVDWTDGNRPDVGIERIIVAMVSPGSRYEHHHRSLPQPPSPPADPDLVARQAVVDAYIRQYTQGFTAPESLPAPRTSLKDASSAAIVLLTGATGSLGCQLVSHLAHRPDIAGVICLNRPGRTRSKTPTQRQHEALSTRGVTMSTSALFKLQVFETDTSKPLLGLTQAEYTRLSSTTTHIIHNAWPMSGKRPVEGFESQFRVMRNLLDFASHVYTGSQTKFQLISSIATVGHHPLHTGNPNVPESRLPLDCVLPNGYGLAKYICERMLDETLHRFPHVFRAMSVRLGQVAGSRVSGYWNPQEHLPFLLKSSQTLGCLPDFKGAVSWTPVEDVAATLGDLLLPRQGTEAESRYPVYHIENPVGQSWQSMLPLLAEGLQYSPEGDGSETEHRVISPVPFEEWIDRVRTFSGPVEENPASLMVDFLEEHFQRMSCGGLRLETVRCREHSATLAGVGAVDAEVVRGYFRGWKAMGFLRS</sequence>
<evidence type="ECO:0000256" key="4">
    <source>
        <dbReference type="ARBA" id="ARBA00022857"/>
    </source>
</evidence>
<keyword evidence="13" id="KW-1185">Reference proteome</keyword>
<feature type="region of interest" description="Disordered" evidence="8">
    <location>
        <begin position="1368"/>
        <end position="1387"/>
    </location>
</feature>
<evidence type="ECO:0000259" key="11">
    <source>
        <dbReference type="PROSITE" id="PS52019"/>
    </source>
</evidence>
<dbReference type="Gene3D" id="3.10.129.110">
    <property type="entry name" value="Polyketide synthase dehydratase"/>
    <property type="match status" value="1"/>
</dbReference>
<dbReference type="Gene3D" id="3.40.50.150">
    <property type="entry name" value="Vaccinia Virus protein VP39"/>
    <property type="match status" value="1"/>
</dbReference>
<dbReference type="InterPro" id="IPR041068">
    <property type="entry name" value="HTH_51"/>
</dbReference>
<dbReference type="InterPro" id="IPR016036">
    <property type="entry name" value="Malonyl_transacylase_ACP-bd"/>
</dbReference>
<gene>
    <name evidence="12" type="ORF">BO97DRAFT_446693</name>
</gene>
<evidence type="ECO:0000256" key="8">
    <source>
        <dbReference type="SAM" id="MobiDB-lite"/>
    </source>
</evidence>
<dbReference type="Gene3D" id="3.40.366.10">
    <property type="entry name" value="Malonyl-Coenzyme A Acyl Carrier Protein, domain 2"/>
    <property type="match status" value="1"/>
</dbReference>
<dbReference type="InterPro" id="IPR036291">
    <property type="entry name" value="NAD(P)-bd_dom_sf"/>
</dbReference>
<dbReference type="PANTHER" id="PTHR45681:SF6">
    <property type="entry name" value="POLYKETIDE SYNTHASE 37"/>
    <property type="match status" value="1"/>
</dbReference>
<dbReference type="SUPFAM" id="SSF53335">
    <property type="entry name" value="S-adenosyl-L-methionine-dependent methyltransferases"/>
    <property type="match status" value="1"/>
</dbReference>
<evidence type="ECO:0000256" key="1">
    <source>
        <dbReference type="ARBA" id="ARBA00022450"/>
    </source>
</evidence>
<feature type="active site" description="Proton acceptor; for dehydratase activity" evidence="7">
    <location>
        <position position="952"/>
    </location>
</feature>
<dbReference type="PROSITE" id="PS50075">
    <property type="entry name" value="CARRIER"/>
    <property type="match status" value="2"/>
</dbReference>
<dbReference type="InterPro" id="IPR006162">
    <property type="entry name" value="Ppantetheine_attach_site"/>
</dbReference>
<dbReference type="InterPro" id="IPR016035">
    <property type="entry name" value="Acyl_Trfase/lysoPLipase"/>
</dbReference>
<dbReference type="GO" id="GO:0044550">
    <property type="term" value="P:secondary metabolite biosynthetic process"/>
    <property type="evidence" value="ECO:0007669"/>
    <property type="project" value="UniProtKB-ARBA"/>
</dbReference>
<dbReference type="InterPro" id="IPR049900">
    <property type="entry name" value="PKS_mFAS_DH"/>
</dbReference>
<dbReference type="Pfam" id="PF18558">
    <property type="entry name" value="HTH_51"/>
    <property type="match status" value="1"/>
</dbReference>
<feature type="domain" description="Ketosynthase family 3 (KS3)" evidence="10">
    <location>
        <begin position="9"/>
        <end position="426"/>
    </location>
</feature>
<dbReference type="Proteomes" id="UP000248961">
    <property type="component" value="Unassembled WGS sequence"/>
</dbReference>
<dbReference type="Gene3D" id="3.40.47.10">
    <property type="match status" value="1"/>
</dbReference>
<dbReference type="InterPro" id="IPR016039">
    <property type="entry name" value="Thiolase-like"/>
</dbReference>
<feature type="domain" description="Carrier" evidence="9">
    <location>
        <begin position="1294"/>
        <end position="1368"/>
    </location>
</feature>
<dbReference type="PANTHER" id="PTHR45681">
    <property type="entry name" value="POLYKETIDE SYNTHASE 44-RELATED"/>
    <property type="match status" value="1"/>
</dbReference>
<dbReference type="GO" id="GO:0031177">
    <property type="term" value="F:phosphopantetheine binding"/>
    <property type="evidence" value="ECO:0007669"/>
    <property type="project" value="InterPro"/>
</dbReference>
<dbReference type="Pfam" id="PF02801">
    <property type="entry name" value="Ketoacyl-synt_C"/>
    <property type="match status" value="1"/>
</dbReference>
<dbReference type="CDD" id="cd00833">
    <property type="entry name" value="PKS"/>
    <property type="match status" value="1"/>
</dbReference>
<dbReference type="SUPFAM" id="SSF55048">
    <property type="entry name" value="Probable ACP-binding domain of malonyl-CoA ACP transacylase"/>
    <property type="match status" value="1"/>
</dbReference>
<dbReference type="GO" id="GO:0006633">
    <property type="term" value="P:fatty acid biosynthetic process"/>
    <property type="evidence" value="ECO:0007669"/>
    <property type="project" value="InterPro"/>
</dbReference>
<keyword evidence="3" id="KW-0808">Transferase</keyword>
<dbReference type="Pfam" id="PF07993">
    <property type="entry name" value="NAD_binding_4"/>
    <property type="match status" value="1"/>
</dbReference>
<dbReference type="RefSeq" id="XP_025546766.1">
    <property type="nucleotide sequence ID" value="XM_025698677.1"/>
</dbReference>
<dbReference type="VEuPathDB" id="FungiDB:BO97DRAFT_446693"/>
<evidence type="ECO:0000313" key="13">
    <source>
        <dbReference type="Proteomes" id="UP000248961"/>
    </source>
</evidence>
<evidence type="ECO:0000256" key="3">
    <source>
        <dbReference type="ARBA" id="ARBA00022679"/>
    </source>
</evidence>
<keyword evidence="2" id="KW-0597">Phosphoprotein</keyword>
<dbReference type="InterPro" id="IPR014030">
    <property type="entry name" value="Ketoacyl_synth_N"/>
</dbReference>
<dbReference type="InterPro" id="IPR020841">
    <property type="entry name" value="PKS_Beta-ketoAc_synthase_dom"/>
</dbReference>
<dbReference type="OrthoDB" id="329835at2759"/>
<dbReference type="GO" id="GO:0004315">
    <property type="term" value="F:3-oxoacyl-[acyl-carrier-protein] synthase activity"/>
    <property type="evidence" value="ECO:0007669"/>
    <property type="project" value="InterPro"/>
</dbReference>
<dbReference type="SMART" id="SM00827">
    <property type="entry name" value="PKS_AT"/>
    <property type="match status" value="1"/>
</dbReference>
<evidence type="ECO:0000256" key="7">
    <source>
        <dbReference type="PROSITE-ProRule" id="PRU01363"/>
    </source>
</evidence>
<evidence type="ECO:0000256" key="2">
    <source>
        <dbReference type="ARBA" id="ARBA00022553"/>
    </source>
</evidence>
<dbReference type="InterPro" id="IPR018201">
    <property type="entry name" value="Ketoacyl_synth_AS"/>
</dbReference>
<dbReference type="InterPro" id="IPR014031">
    <property type="entry name" value="Ketoacyl_synth_C"/>
</dbReference>
<evidence type="ECO:0000256" key="5">
    <source>
        <dbReference type="ARBA" id="ARBA00023268"/>
    </source>
</evidence>
<dbReference type="Pfam" id="PF00550">
    <property type="entry name" value="PP-binding"/>
    <property type="match status" value="2"/>
</dbReference>
<dbReference type="Gene3D" id="3.30.70.3290">
    <property type="match status" value="1"/>
</dbReference>
<dbReference type="PROSITE" id="PS00606">
    <property type="entry name" value="KS3_1"/>
    <property type="match status" value="1"/>
</dbReference>
<dbReference type="InterPro" id="IPR014043">
    <property type="entry name" value="Acyl_transferase_dom"/>
</dbReference>
<organism evidence="12 13">
    <name type="scientific">Aspergillus homomorphus (strain CBS 101889)</name>
    <dbReference type="NCBI Taxonomy" id="1450537"/>
    <lineage>
        <taxon>Eukaryota</taxon>
        <taxon>Fungi</taxon>
        <taxon>Dikarya</taxon>
        <taxon>Ascomycota</taxon>
        <taxon>Pezizomycotina</taxon>
        <taxon>Eurotiomycetes</taxon>
        <taxon>Eurotiomycetidae</taxon>
        <taxon>Eurotiales</taxon>
        <taxon>Aspergillaceae</taxon>
        <taxon>Aspergillus</taxon>
        <taxon>Aspergillus subgen. Circumdati</taxon>
    </lineage>
</organism>
<dbReference type="InterPro" id="IPR013120">
    <property type="entry name" value="FAR_NAD-bd"/>
</dbReference>
<dbReference type="SMART" id="SM00823">
    <property type="entry name" value="PKS_PP"/>
    <property type="match status" value="2"/>
</dbReference>
<feature type="domain" description="Carrier" evidence="9">
    <location>
        <begin position="1401"/>
        <end position="1475"/>
    </location>
</feature>
<dbReference type="SUPFAM" id="SSF51735">
    <property type="entry name" value="NAD(P)-binding Rossmann-fold domains"/>
    <property type="match status" value="1"/>
</dbReference>
<dbReference type="InterPro" id="IPR029063">
    <property type="entry name" value="SAM-dependent_MTases_sf"/>
</dbReference>
<dbReference type="InterPro" id="IPR001227">
    <property type="entry name" value="Ac_transferase_dom_sf"/>
</dbReference>
<proteinExistence type="predicted"/>
<dbReference type="Pfam" id="PF08242">
    <property type="entry name" value="Methyltransf_12"/>
    <property type="match status" value="1"/>
</dbReference>
<keyword evidence="1" id="KW-0596">Phosphopantetheine</keyword>
<dbReference type="PROSITE" id="PS52004">
    <property type="entry name" value="KS3_2"/>
    <property type="match status" value="1"/>
</dbReference>
<dbReference type="STRING" id="1450537.A0A395HI72"/>
<dbReference type="SMART" id="SM00825">
    <property type="entry name" value="PKS_KS"/>
    <property type="match status" value="1"/>
</dbReference>
<feature type="region of interest" description="C-terminal hotdog fold" evidence="7">
    <location>
        <begin position="1081"/>
        <end position="1230"/>
    </location>
</feature>
<dbReference type="InterPro" id="IPR009081">
    <property type="entry name" value="PP-bd_ACP"/>
</dbReference>
<keyword evidence="4" id="KW-0521">NADP</keyword>
<evidence type="ECO:0000259" key="10">
    <source>
        <dbReference type="PROSITE" id="PS52004"/>
    </source>
</evidence>
<evidence type="ECO:0000256" key="6">
    <source>
        <dbReference type="ARBA" id="ARBA00023315"/>
    </source>
</evidence>
<dbReference type="SUPFAM" id="SSF53901">
    <property type="entry name" value="Thiolase-like"/>
    <property type="match status" value="1"/>
</dbReference>
<evidence type="ECO:0000313" key="12">
    <source>
        <dbReference type="EMBL" id="RAL07612.1"/>
    </source>
</evidence>
<dbReference type="CDD" id="cd02440">
    <property type="entry name" value="AdoMet_MTases"/>
    <property type="match status" value="1"/>
</dbReference>
<accession>A0A395HI72</accession>
<dbReference type="EMBL" id="KZ824327">
    <property type="protein sequence ID" value="RAL07612.1"/>
    <property type="molecule type" value="Genomic_DNA"/>
</dbReference>
<keyword evidence="6" id="KW-0012">Acyltransferase</keyword>
<dbReference type="InterPro" id="IPR013217">
    <property type="entry name" value="Methyltransf_12"/>
</dbReference>
<feature type="compositionally biased region" description="Low complexity" evidence="8">
    <location>
        <begin position="1378"/>
        <end position="1387"/>
    </location>
</feature>
<dbReference type="Pfam" id="PF00109">
    <property type="entry name" value="ketoacyl-synt"/>
    <property type="match status" value="1"/>
</dbReference>
<name>A0A395HI72_ASPHC</name>
<dbReference type="PROSITE" id="PS52019">
    <property type="entry name" value="PKS_MFAS_DH"/>
    <property type="match status" value="1"/>
</dbReference>
<dbReference type="Gene3D" id="1.10.1200.10">
    <property type="entry name" value="ACP-like"/>
    <property type="match status" value="2"/>
</dbReference>
<dbReference type="SUPFAM" id="SSF52151">
    <property type="entry name" value="FabD/lysophospholipase-like"/>
    <property type="match status" value="1"/>
</dbReference>
<dbReference type="InterPro" id="IPR020806">
    <property type="entry name" value="PKS_PP-bd"/>
</dbReference>
<dbReference type="Gene3D" id="3.40.50.720">
    <property type="entry name" value="NAD(P)-binding Rossmann-like Domain"/>
    <property type="match status" value="1"/>
</dbReference>
<dbReference type="SMART" id="SM01294">
    <property type="entry name" value="PKS_PP_betabranch"/>
    <property type="match status" value="1"/>
</dbReference>